<dbReference type="Proteomes" id="UP000519004">
    <property type="component" value="Unassembled WGS sequence"/>
</dbReference>
<protein>
    <submittedName>
        <fullName evidence="2">Uncharacterized protein</fullName>
    </submittedName>
</protein>
<gene>
    <name evidence="2" type="ORF">HNQ58_001907</name>
</gene>
<dbReference type="EMBL" id="JACHHX010000013">
    <property type="protein sequence ID" value="MBB5015997.1"/>
    <property type="molecule type" value="Genomic_DNA"/>
</dbReference>
<feature type="compositionally biased region" description="Basic and acidic residues" evidence="1">
    <location>
        <begin position="1"/>
        <end position="13"/>
    </location>
</feature>
<feature type="region of interest" description="Disordered" evidence="1">
    <location>
        <begin position="1"/>
        <end position="22"/>
    </location>
</feature>
<comment type="caution">
    <text evidence="2">The sequence shown here is derived from an EMBL/GenBank/DDBJ whole genome shotgun (WGS) entry which is preliminary data.</text>
</comment>
<sequence>MLQQERRNPDRRPPTLAHPALSEAQRLALRDLQVAGWDLMFIRNQTPPPPPQVIVYHRRSKSFAVIEHDGNLRERPDLRLRA</sequence>
<keyword evidence="3" id="KW-1185">Reference proteome</keyword>
<evidence type="ECO:0000256" key="1">
    <source>
        <dbReference type="SAM" id="MobiDB-lite"/>
    </source>
</evidence>
<reference evidence="2 3" key="1">
    <citation type="submission" date="2020-08" db="EMBL/GenBank/DDBJ databases">
        <title>Genomic Encyclopedia of Type Strains, Phase IV (KMG-IV): sequencing the most valuable type-strain genomes for metagenomic binning, comparative biology and taxonomic classification.</title>
        <authorList>
            <person name="Goeker M."/>
        </authorList>
    </citation>
    <scope>NUCLEOTIDE SEQUENCE [LARGE SCALE GENOMIC DNA]</scope>
    <source>
        <strain evidence="2 3">DSM 25897</strain>
    </source>
</reference>
<name>A0A7W7Y0U0_9GAMM</name>
<proteinExistence type="predicted"/>
<evidence type="ECO:0000313" key="3">
    <source>
        <dbReference type="Proteomes" id="UP000519004"/>
    </source>
</evidence>
<organism evidence="2 3">
    <name type="scientific">Rehaibacterium terrae</name>
    <dbReference type="NCBI Taxonomy" id="1341696"/>
    <lineage>
        <taxon>Bacteria</taxon>
        <taxon>Pseudomonadati</taxon>
        <taxon>Pseudomonadota</taxon>
        <taxon>Gammaproteobacteria</taxon>
        <taxon>Lysobacterales</taxon>
        <taxon>Lysobacteraceae</taxon>
        <taxon>Rehaibacterium</taxon>
    </lineage>
</organism>
<dbReference type="AlphaFoldDB" id="A0A7W7Y0U0"/>
<dbReference type="RefSeq" id="WP_183948672.1">
    <property type="nucleotide sequence ID" value="NZ_JACHHX010000013.1"/>
</dbReference>
<accession>A0A7W7Y0U0</accession>
<evidence type="ECO:0000313" key="2">
    <source>
        <dbReference type="EMBL" id="MBB5015997.1"/>
    </source>
</evidence>